<gene>
    <name evidence="6" type="ORF">DesfrDRAFT_3715</name>
</gene>
<keyword evidence="3" id="KW-0067">ATP-binding</keyword>
<dbReference type="SMART" id="SM00382">
    <property type="entry name" value="AAA"/>
    <property type="match status" value="2"/>
</dbReference>
<evidence type="ECO:0000256" key="2">
    <source>
        <dbReference type="ARBA" id="ARBA00022741"/>
    </source>
</evidence>
<dbReference type="STRING" id="596151.DesfrDRAFT_3715"/>
<dbReference type="RefSeq" id="WP_005996442.1">
    <property type="nucleotide sequence ID" value="NZ_AECZ01000040.1"/>
</dbReference>
<dbReference type="InterPro" id="IPR027417">
    <property type="entry name" value="P-loop_NTPase"/>
</dbReference>
<evidence type="ECO:0000256" key="4">
    <source>
        <dbReference type="SAM" id="Coils"/>
    </source>
</evidence>
<protein>
    <submittedName>
        <fullName evidence="6">ABC transporter related protein</fullName>
    </submittedName>
</protein>
<dbReference type="PANTHER" id="PTHR19211:SF14">
    <property type="entry name" value="ATP-BINDING CASSETTE SUB-FAMILY F MEMBER 1"/>
    <property type="match status" value="1"/>
</dbReference>
<dbReference type="SUPFAM" id="SSF52540">
    <property type="entry name" value="P-loop containing nucleoside triphosphate hydrolases"/>
    <property type="match status" value="2"/>
</dbReference>
<organism evidence="6 7">
    <name type="scientific">Solidesulfovibrio fructosivorans JJ]</name>
    <dbReference type="NCBI Taxonomy" id="596151"/>
    <lineage>
        <taxon>Bacteria</taxon>
        <taxon>Pseudomonadati</taxon>
        <taxon>Thermodesulfobacteriota</taxon>
        <taxon>Desulfovibrionia</taxon>
        <taxon>Desulfovibrionales</taxon>
        <taxon>Desulfovibrionaceae</taxon>
        <taxon>Solidesulfovibrio</taxon>
    </lineage>
</organism>
<keyword evidence="7" id="KW-1185">Reference proteome</keyword>
<dbReference type="FunFam" id="3.40.50.300:FF:000011">
    <property type="entry name" value="Putative ABC transporter ATP-binding component"/>
    <property type="match status" value="1"/>
</dbReference>
<dbReference type="Gene3D" id="3.40.50.300">
    <property type="entry name" value="P-loop containing nucleotide triphosphate hydrolases"/>
    <property type="match status" value="2"/>
</dbReference>
<dbReference type="InterPro" id="IPR017871">
    <property type="entry name" value="ABC_transporter-like_CS"/>
</dbReference>
<comment type="caution">
    <text evidence="6">The sequence shown here is derived from an EMBL/GenBank/DDBJ whole genome shotgun (WGS) entry which is preliminary data.</text>
</comment>
<feature type="coiled-coil region" evidence="4">
    <location>
        <begin position="276"/>
        <end position="310"/>
    </location>
</feature>
<keyword evidence="1" id="KW-0677">Repeat</keyword>
<accession>E1K1G5</accession>
<dbReference type="PANTHER" id="PTHR19211">
    <property type="entry name" value="ATP-BINDING TRANSPORT PROTEIN-RELATED"/>
    <property type="match status" value="1"/>
</dbReference>
<evidence type="ECO:0000313" key="7">
    <source>
        <dbReference type="Proteomes" id="UP000006250"/>
    </source>
</evidence>
<evidence type="ECO:0000313" key="6">
    <source>
        <dbReference type="EMBL" id="EFL49520.1"/>
    </source>
</evidence>
<feature type="domain" description="ABC transporter" evidence="5">
    <location>
        <begin position="327"/>
        <end position="543"/>
    </location>
</feature>
<feature type="coiled-coil region" evidence="4">
    <location>
        <begin position="546"/>
        <end position="664"/>
    </location>
</feature>
<dbReference type="AlphaFoldDB" id="E1K1G5"/>
<dbReference type="Proteomes" id="UP000006250">
    <property type="component" value="Unassembled WGS sequence"/>
</dbReference>
<feature type="domain" description="ABC transporter" evidence="5">
    <location>
        <begin position="4"/>
        <end position="260"/>
    </location>
</feature>
<dbReference type="eggNOG" id="COG0488">
    <property type="taxonomic scope" value="Bacteria"/>
</dbReference>
<dbReference type="OrthoDB" id="9808609at2"/>
<reference evidence="6 7" key="1">
    <citation type="submission" date="2010-08" db="EMBL/GenBank/DDBJ databases">
        <title>The draft genome of Desulfovibrio fructosovorans JJ.</title>
        <authorList>
            <consortium name="US DOE Joint Genome Institute (JGI-PGF)"/>
            <person name="Lucas S."/>
            <person name="Copeland A."/>
            <person name="Lapidus A."/>
            <person name="Cheng J.-F."/>
            <person name="Bruce D."/>
            <person name="Goodwin L."/>
            <person name="Pitluck S."/>
            <person name="Land M.L."/>
            <person name="Hauser L."/>
            <person name="Chang Y.-J."/>
            <person name="Jeffries C."/>
            <person name="Wall J.D."/>
            <person name="Stahl D.A."/>
            <person name="Arkin A.P."/>
            <person name="Dehal P."/>
            <person name="Stolyar S.M."/>
            <person name="Hazen T.C."/>
            <person name="Woyke T.J."/>
        </authorList>
    </citation>
    <scope>NUCLEOTIDE SEQUENCE [LARGE SCALE GENOMIC DNA]</scope>
    <source>
        <strain evidence="6 7">JJ</strain>
    </source>
</reference>
<evidence type="ECO:0000256" key="3">
    <source>
        <dbReference type="ARBA" id="ARBA00022840"/>
    </source>
</evidence>
<dbReference type="InterPro" id="IPR003439">
    <property type="entry name" value="ABC_transporter-like_ATP-bd"/>
</dbReference>
<dbReference type="Pfam" id="PF12848">
    <property type="entry name" value="ABC_tran_Xtn"/>
    <property type="match status" value="1"/>
</dbReference>
<dbReference type="Pfam" id="PF00005">
    <property type="entry name" value="ABC_tran"/>
    <property type="match status" value="2"/>
</dbReference>
<dbReference type="GO" id="GO:0005524">
    <property type="term" value="F:ATP binding"/>
    <property type="evidence" value="ECO:0007669"/>
    <property type="project" value="UniProtKB-KW"/>
</dbReference>
<evidence type="ECO:0000256" key="1">
    <source>
        <dbReference type="ARBA" id="ARBA00022737"/>
    </source>
</evidence>
<keyword evidence="2" id="KW-0547">Nucleotide-binding</keyword>
<evidence type="ECO:0000259" key="5">
    <source>
        <dbReference type="PROSITE" id="PS50893"/>
    </source>
</evidence>
<dbReference type="PROSITE" id="PS00211">
    <property type="entry name" value="ABC_TRANSPORTER_1"/>
    <property type="match status" value="1"/>
</dbReference>
<dbReference type="InterPro" id="IPR003593">
    <property type="entry name" value="AAA+_ATPase"/>
</dbReference>
<proteinExistence type="predicted"/>
<dbReference type="EMBL" id="AECZ01000040">
    <property type="protein sequence ID" value="EFL49520.1"/>
    <property type="molecule type" value="Genomic_DNA"/>
</dbReference>
<dbReference type="InterPro" id="IPR050611">
    <property type="entry name" value="ABCF"/>
</dbReference>
<dbReference type="GO" id="GO:0016887">
    <property type="term" value="F:ATP hydrolysis activity"/>
    <property type="evidence" value="ECO:0007669"/>
    <property type="project" value="InterPro"/>
</dbReference>
<dbReference type="CDD" id="cd03221">
    <property type="entry name" value="ABCF_EF-3"/>
    <property type="match status" value="2"/>
</dbReference>
<dbReference type="PROSITE" id="PS50893">
    <property type="entry name" value="ABC_TRANSPORTER_2"/>
    <property type="match status" value="2"/>
</dbReference>
<keyword evidence="4" id="KW-0175">Coiled coil</keyword>
<sequence>MAKVSLQNLSKSYGGYDLFKDFSLEIPGGTRLAVVGQNGAGKSTLLKLIAGVSEPDGGKVAFSTGARLGYVAQDMDEADLSMGLLAWVMAALPSWKEFWARYDAAVAAGDKAAMDALAHEQASLEHTLGYNPEHRAKTILTGLGFSDENQHAPISDLSGGWRERAKLARVLTAGADVLLLDEPTNHLDLEAVAWLESFLCAFPGVLIFVAHDRIFLDRVATHTLFMGDVKPIWRPGSFTEFLAWREEMDKQWERQAAAIDNKIKQHNAFVDRFRYKATKARQAQSKLKNVDKLEKELAALKSERPDVRAKTLNFTLPEPEKSDKTVAAAADLAYAYPGREPIWPPLTFQLFRGQKVALVGHNGAGKTTLLRLVVGALKPVSGRVLLGTGVKLGYFSQHQTEVLQKDALVMSEMKRMAGPKATHLEVCSILGLFLLGEDYWERRVSELSGGEKSRLVLAGLFSARANFLVLDEPTNHLDLESREALVRALSDYSGAILMVAHDRYLLREVAAEVWSVGEDGLTVYEDGFAAYEAAQAQQAQESACQLDEENQAVKAASTKASRQEDKERKRRVAEQRNALYRDIKPKRDAYEKLEAELETLLAKQSEVEAVMADPETYAKRELFSQLSKEYGTLSHAAEELLARMAVLEEEIADLEARRAALLESV</sequence>
<dbReference type="InterPro" id="IPR032781">
    <property type="entry name" value="ABC_tran_Xtn"/>
</dbReference>
<name>E1K1G5_SOLFR</name>